<name>A0A430FGG9_9BIFI</name>
<gene>
    <name evidence="2" type="ORF">D2E23_0469</name>
</gene>
<comment type="caution">
    <text evidence="2">The sequence shown here is derived from an EMBL/GenBank/DDBJ whole genome shotgun (WGS) entry which is preliminary data.</text>
</comment>
<dbReference type="PANTHER" id="PTHR38590:SF1">
    <property type="entry name" value="BLL0828 PROTEIN"/>
    <property type="match status" value="1"/>
</dbReference>
<dbReference type="AlphaFoldDB" id="A0A430FGG9"/>
<reference evidence="2 3" key="1">
    <citation type="submission" date="2018-09" db="EMBL/GenBank/DDBJ databases">
        <title>Characterization of the phylogenetic diversity of five novel species belonging to the genus Bifidobacterium.</title>
        <authorList>
            <person name="Lugli G.A."/>
            <person name="Duranti S."/>
            <person name="Milani C."/>
        </authorList>
    </citation>
    <scope>NUCLEOTIDE SEQUENCE [LARGE SCALE GENOMIC DNA]</scope>
    <source>
        <strain evidence="2 3">2028B</strain>
    </source>
</reference>
<dbReference type="InterPro" id="IPR011335">
    <property type="entry name" value="Restrct_endonuc-II-like"/>
</dbReference>
<keyword evidence="2" id="KW-0378">Hydrolase</keyword>
<dbReference type="EMBL" id="QXGJ01000002">
    <property type="protein sequence ID" value="RSX51862.1"/>
    <property type="molecule type" value="Genomic_DNA"/>
</dbReference>
<dbReference type="CDD" id="cd01038">
    <property type="entry name" value="Endonuclease_DUF559"/>
    <property type="match status" value="1"/>
</dbReference>
<evidence type="ECO:0000313" key="3">
    <source>
        <dbReference type="Proteomes" id="UP000288607"/>
    </source>
</evidence>
<evidence type="ECO:0000259" key="1">
    <source>
        <dbReference type="Pfam" id="PF04480"/>
    </source>
</evidence>
<evidence type="ECO:0000313" key="2">
    <source>
        <dbReference type="EMBL" id="RSX51862.1"/>
    </source>
</evidence>
<feature type="domain" description="DUF559" evidence="1">
    <location>
        <begin position="1"/>
        <end position="93"/>
    </location>
</feature>
<proteinExistence type="predicted"/>
<sequence length="104" mass="12476">MTLWERRLWFEFLSTYPVRFRRQRLIGNYIVDFYCAKAELVIELDGGGHFRYDVREQDNDRTHILEARGLHILRFANNDVDRNFEGVCAVIDTLVQQRIRSRKG</sequence>
<dbReference type="PANTHER" id="PTHR38590">
    <property type="entry name" value="BLL0828 PROTEIN"/>
    <property type="match status" value="1"/>
</dbReference>
<protein>
    <submittedName>
        <fullName evidence="2">Endonuclease</fullName>
    </submittedName>
</protein>
<keyword evidence="2" id="KW-0255">Endonuclease</keyword>
<keyword evidence="2" id="KW-0540">Nuclease</keyword>
<dbReference type="InterPro" id="IPR007569">
    <property type="entry name" value="DUF559"/>
</dbReference>
<dbReference type="Gene3D" id="3.40.960.10">
    <property type="entry name" value="VSR Endonuclease"/>
    <property type="match status" value="1"/>
</dbReference>
<organism evidence="2 3">
    <name type="scientific">Bifidobacterium callimiconis</name>
    <dbReference type="NCBI Taxonomy" id="2306973"/>
    <lineage>
        <taxon>Bacteria</taxon>
        <taxon>Bacillati</taxon>
        <taxon>Actinomycetota</taxon>
        <taxon>Actinomycetes</taxon>
        <taxon>Bifidobacteriales</taxon>
        <taxon>Bifidobacteriaceae</taxon>
        <taxon>Bifidobacterium</taxon>
    </lineage>
</organism>
<accession>A0A430FGG9</accession>
<keyword evidence="3" id="KW-1185">Reference proteome</keyword>
<dbReference type="SUPFAM" id="SSF52980">
    <property type="entry name" value="Restriction endonuclease-like"/>
    <property type="match status" value="1"/>
</dbReference>
<dbReference type="Proteomes" id="UP000288607">
    <property type="component" value="Unassembled WGS sequence"/>
</dbReference>
<dbReference type="Pfam" id="PF04480">
    <property type="entry name" value="DUF559"/>
    <property type="match status" value="1"/>
</dbReference>
<dbReference type="GO" id="GO:0004519">
    <property type="term" value="F:endonuclease activity"/>
    <property type="evidence" value="ECO:0007669"/>
    <property type="project" value="UniProtKB-KW"/>
</dbReference>
<dbReference type="InterPro" id="IPR047216">
    <property type="entry name" value="Endonuclease_DUF559_bact"/>
</dbReference>